<accession>A0A8X8ZIX3</accession>
<protein>
    <recommendedName>
        <fullName evidence="3">F-box domain-containing protein</fullName>
    </recommendedName>
</protein>
<reference evidence="1" key="2">
    <citation type="submission" date="2020-08" db="EMBL/GenBank/DDBJ databases">
        <title>Plant Genome Project.</title>
        <authorList>
            <person name="Zhang R.-G."/>
        </authorList>
    </citation>
    <scope>NUCLEOTIDE SEQUENCE</scope>
    <source>
        <strain evidence="1">Huo1</strain>
        <tissue evidence="1">Leaf</tissue>
    </source>
</reference>
<gene>
    <name evidence="1" type="ORF">SASPL_134021</name>
</gene>
<evidence type="ECO:0000313" key="2">
    <source>
        <dbReference type="Proteomes" id="UP000298416"/>
    </source>
</evidence>
<name>A0A8X8ZIX3_SALSN</name>
<evidence type="ECO:0008006" key="3">
    <source>
        <dbReference type="Google" id="ProtNLM"/>
    </source>
</evidence>
<keyword evidence="2" id="KW-1185">Reference proteome</keyword>
<sequence length="73" mass="8288">MRMRRFPKKNKVSYLQTIPRELTTQILCRVAASSAADISSIKLRYVFDVSQIGLFQQDKPRIKVGQGRESGAC</sequence>
<dbReference type="EMBL" id="PNBA02000012">
    <property type="protein sequence ID" value="KAG6406421.1"/>
    <property type="molecule type" value="Genomic_DNA"/>
</dbReference>
<proteinExistence type="predicted"/>
<organism evidence="1">
    <name type="scientific">Salvia splendens</name>
    <name type="common">Scarlet sage</name>
    <dbReference type="NCBI Taxonomy" id="180675"/>
    <lineage>
        <taxon>Eukaryota</taxon>
        <taxon>Viridiplantae</taxon>
        <taxon>Streptophyta</taxon>
        <taxon>Embryophyta</taxon>
        <taxon>Tracheophyta</taxon>
        <taxon>Spermatophyta</taxon>
        <taxon>Magnoliopsida</taxon>
        <taxon>eudicotyledons</taxon>
        <taxon>Gunneridae</taxon>
        <taxon>Pentapetalae</taxon>
        <taxon>asterids</taxon>
        <taxon>lamiids</taxon>
        <taxon>Lamiales</taxon>
        <taxon>Lamiaceae</taxon>
        <taxon>Nepetoideae</taxon>
        <taxon>Mentheae</taxon>
        <taxon>Salviinae</taxon>
        <taxon>Salvia</taxon>
        <taxon>Salvia subgen. Calosphace</taxon>
        <taxon>core Calosphace</taxon>
    </lineage>
</organism>
<evidence type="ECO:0000313" key="1">
    <source>
        <dbReference type="EMBL" id="KAG6406421.1"/>
    </source>
</evidence>
<dbReference type="Proteomes" id="UP000298416">
    <property type="component" value="Unassembled WGS sequence"/>
</dbReference>
<reference evidence="1" key="1">
    <citation type="submission" date="2018-01" db="EMBL/GenBank/DDBJ databases">
        <authorList>
            <person name="Mao J.F."/>
        </authorList>
    </citation>
    <scope>NUCLEOTIDE SEQUENCE</scope>
    <source>
        <strain evidence="1">Huo1</strain>
        <tissue evidence="1">Leaf</tissue>
    </source>
</reference>
<dbReference type="AlphaFoldDB" id="A0A8X8ZIX3"/>
<comment type="caution">
    <text evidence="1">The sequence shown here is derived from an EMBL/GenBank/DDBJ whole genome shotgun (WGS) entry which is preliminary data.</text>
</comment>